<evidence type="ECO:0008006" key="4">
    <source>
        <dbReference type="Google" id="ProtNLM"/>
    </source>
</evidence>
<reference evidence="2 3" key="2">
    <citation type="submission" date="2020-07" db="EMBL/GenBank/DDBJ databases">
        <title>Genome assembly of wild tea tree DASZ reveals pedigree and selection history of tea varieties.</title>
        <authorList>
            <person name="Zhang W."/>
        </authorList>
    </citation>
    <scope>NUCLEOTIDE SEQUENCE [LARGE SCALE GENOMIC DNA]</scope>
    <source>
        <strain evidence="3">cv. G240</strain>
        <tissue evidence="2">Leaf</tissue>
    </source>
</reference>
<feature type="compositionally biased region" description="Low complexity" evidence="1">
    <location>
        <begin position="172"/>
        <end position="183"/>
    </location>
</feature>
<dbReference type="Proteomes" id="UP000593564">
    <property type="component" value="Unassembled WGS sequence"/>
</dbReference>
<dbReference type="EMBL" id="JACBKZ010000001">
    <property type="protein sequence ID" value="KAF5961753.1"/>
    <property type="molecule type" value="Genomic_DNA"/>
</dbReference>
<evidence type="ECO:0000313" key="2">
    <source>
        <dbReference type="EMBL" id="KAF5961753.1"/>
    </source>
</evidence>
<protein>
    <recommendedName>
        <fullName evidence="4">RING-type domain-containing protein</fullName>
    </recommendedName>
</protein>
<accession>A0A7J7I9R9</accession>
<comment type="caution">
    <text evidence="2">The sequence shown here is derived from an EMBL/GenBank/DDBJ whole genome shotgun (WGS) entry which is preliminary data.</text>
</comment>
<evidence type="ECO:0000256" key="1">
    <source>
        <dbReference type="SAM" id="MobiDB-lite"/>
    </source>
</evidence>
<feature type="region of interest" description="Disordered" evidence="1">
    <location>
        <begin position="16"/>
        <end position="35"/>
    </location>
</feature>
<keyword evidence="3" id="KW-1185">Reference proteome</keyword>
<gene>
    <name evidence="2" type="ORF">HYC85_002962</name>
</gene>
<name>A0A7J7I9R9_CAMSI</name>
<sequence length="403" mass="45506">MVVVRDGLRVAMQWRKDKKERDHRKKGHREREREIGGRDDAGLWRWWGLANYSQQIEEEEEEEEKAMGPDSILNASLPALSKDLGKKKRTNRLAKLKQSKLDVRREQCLSQGAVNYTFELLLLEYVLMLWSNERSGFTGSIAYEGNRSKENIKLRSRKVDAEGSSFHESDMDSLMSSSVSSSLGQHDSMKDLPGTSCSSASSMCFSRSVSEADEDDGCLDDWEAVADALSADENQNLDLQAGLKTKIVLADHELPKKNCGVNVIKIESKVMVPRSHSNDLNCRAWCPDDALRPRGLPNLSKKHTLTMNSEWLCGHGTIARGWQSVLSQPSPCPICYEDLDVTDSKISCKRGLSSMAYVSSVFLFLFRDPIIIVEDVIVVKESEAFFGNRFRLLMKSIISYMMF</sequence>
<proteinExistence type="predicted"/>
<feature type="region of interest" description="Disordered" evidence="1">
    <location>
        <begin position="163"/>
        <end position="185"/>
    </location>
</feature>
<evidence type="ECO:0000313" key="3">
    <source>
        <dbReference type="Proteomes" id="UP000593564"/>
    </source>
</evidence>
<reference evidence="3" key="1">
    <citation type="journal article" date="2020" name="Nat. Commun.">
        <title>Genome assembly of wild tea tree DASZ reveals pedigree and selection history of tea varieties.</title>
        <authorList>
            <person name="Zhang W."/>
            <person name="Zhang Y."/>
            <person name="Qiu H."/>
            <person name="Guo Y."/>
            <person name="Wan H."/>
            <person name="Zhang X."/>
            <person name="Scossa F."/>
            <person name="Alseekh S."/>
            <person name="Zhang Q."/>
            <person name="Wang P."/>
            <person name="Xu L."/>
            <person name="Schmidt M.H."/>
            <person name="Jia X."/>
            <person name="Li D."/>
            <person name="Zhu A."/>
            <person name="Guo F."/>
            <person name="Chen W."/>
            <person name="Ni D."/>
            <person name="Usadel B."/>
            <person name="Fernie A.R."/>
            <person name="Wen W."/>
        </authorList>
    </citation>
    <scope>NUCLEOTIDE SEQUENCE [LARGE SCALE GENOMIC DNA]</scope>
    <source>
        <strain evidence="3">cv. G240</strain>
    </source>
</reference>
<organism evidence="2 3">
    <name type="scientific">Camellia sinensis</name>
    <name type="common">Tea plant</name>
    <name type="synonym">Thea sinensis</name>
    <dbReference type="NCBI Taxonomy" id="4442"/>
    <lineage>
        <taxon>Eukaryota</taxon>
        <taxon>Viridiplantae</taxon>
        <taxon>Streptophyta</taxon>
        <taxon>Embryophyta</taxon>
        <taxon>Tracheophyta</taxon>
        <taxon>Spermatophyta</taxon>
        <taxon>Magnoliopsida</taxon>
        <taxon>eudicotyledons</taxon>
        <taxon>Gunneridae</taxon>
        <taxon>Pentapetalae</taxon>
        <taxon>asterids</taxon>
        <taxon>Ericales</taxon>
        <taxon>Theaceae</taxon>
        <taxon>Camellia</taxon>
    </lineage>
</organism>
<dbReference type="AlphaFoldDB" id="A0A7J7I9R9"/>